<keyword evidence="5" id="KW-0128">Catecholamine metabolism</keyword>
<dbReference type="InterPro" id="IPR029063">
    <property type="entry name" value="SAM-dependent_MTases_sf"/>
</dbReference>
<dbReference type="GO" id="GO:0016206">
    <property type="term" value="F:catechol O-methyltransferase activity"/>
    <property type="evidence" value="ECO:0007669"/>
    <property type="project" value="UniProtKB-EC"/>
</dbReference>
<keyword evidence="3" id="KW-0808">Transferase</keyword>
<gene>
    <name evidence="8" type="ORF">P3T76_004268</name>
</gene>
<dbReference type="PANTHER" id="PTHR43836:SF2">
    <property type="entry name" value="CATECHOL O-METHYLTRANSFERASE 1-RELATED"/>
    <property type="match status" value="1"/>
</dbReference>
<sequence>MKFFKTLFRKTSHDNAEQVATAPTGTLPPIDMTRTTRPIMNAGNGDKKPKVGKLTLYMLLSDISAKCLEYVKEHAERGNPTSVINCIDEFTATNRMMNIGDVKGAVIDEEIRKKKPTVMAELGAYTGYSAVRFASLQREVAGQDSHYHSFEYSPVFADRVREMVDFAGLTDQVTVYVGAFSEQYEVLRGKTVDLYFIDHEKSVYLSDLKLILGSGTLASGSVIAADNVVAPGAPDYLKFIENSSQFSTVRHSVPIKLPPFWRQENIPDLSVATFTG</sequence>
<dbReference type="GO" id="GO:0032259">
    <property type="term" value="P:methylation"/>
    <property type="evidence" value="ECO:0007669"/>
    <property type="project" value="UniProtKB-KW"/>
</dbReference>
<dbReference type="PANTHER" id="PTHR43836">
    <property type="entry name" value="CATECHOL O-METHYLTRANSFERASE 1-RELATED"/>
    <property type="match status" value="1"/>
</dbReference>
<evidence type="ECO:0000256" key="4">
    <source>
        <dbReference type="ARBA" id="ARBA00022691"/>
    </source>
</evidence>
<evidence type="ECO:0000256" key="7">
    <source>
        <dbReference type="SAM" id="MobiDB-lite"/>
    </source>
</evidence>
<dbReference type="SUPFAM" id="SSF53335">
    <property type="entry name" value="S-adenosyl-L-methionine-dependent methyltransferases"/>
    <property type="match status" value="1"/>
</dbReference>
<reference evidence="8" key="1">
    <citation type="submission" date="2023-08" db="EMBL/GenBank/DDBJ databases">
        <title>Reference Genome Resource for the Citrus Pathogen Phytophthora citrophthora.</title>
        <authorList>
            <person name="Moller H."/>
            <person name="Coetzee B."/>
            <person name="Rose L.J."/>
            <person name="Van Niekerk J.M."/>
        </authorList>
    </citation>
    <scope>NUCLEOTIDE SEQUENCE</scope>
    <source>
        <strain evidence="8">STE-U-9442</strain>
    </source>
</reference>
<protein>
    <recommendedName>
        <fullName evidence="1">catechol O-methyltransferase</fullName>
        <ecNumber evidence="1">2.1.1.6</ecNumber>
    </recommendedName>
</protein>
<accession>A0AAD9GUK5</accession>
<evidence type="ECO:0000256" key="1">
    <source>
        <dbReference type="ARBA" id="ARBA00012880"/>
    </source>
</evidence>
<name>A0AAD9GUK5_9STRA</name>
<evidence type="ECO:0000313" key="8">
    <source>
        <dbReference type="EMBL" id="KAK1944356.1"/>
    </source>
</evidence>
<dbReference type="Gene3D" id="3.40.50.150">
    <property type="entry name" value="Vaccinia Virus protein VP39"/>
    <property type="match status" value="1"/>
</dbReference>
<evidence type="ECO:0000256" key="5">
    <source>
        <dbReference type="ARBA" id="ARBA00022939"/>
    </source>
</evidence>
<keyword evidence="4" id="KW-0949">S-adenosyl-L-methionine</keyword>
<comment type="caution">
    <text evidence="8">The sequence shown here is derived from an EMBL/GenBank/DDBJ whole genome shotgun (WGS) entry which is preliminary data.</text>
</comment>
<dbReference type="GO" id="GO:0006584">
    <property type="term" value="P:catecholamine metabolic process"/>
    <property type="evidence" value="ECO:0007669"/>
    <property type="project" value="UniProtKB-KW"/>
</dbReference>
<dbReference type="Proteomes" id="UP001259832">
    <property type="component" value="Unassembled WGS sequence"/>
</dbReference>
<feature type="region of interest" description="Disordered" evidence="7">
    <location>
        <begin position="15"/>
        <end position="45"/>
    </location>
</feature>
<evidence type="ECO:0000256" key="2">
    <source>
        <dbReference type="ARBA" id="ARBA00022603"/>
    </source>
</evidence>
<dbReference type="EC" id="2.1.1.6" evidence="1"/>
<dbReference type="PROSITE" id="PS51682">
    <property type="entry name" value="SAM_OMT_I"/>
    <property type="match status" value="1"/>
</dbReference>
<proteinExistence type="inferred from homology"/>
<keyword evidence="2" id="KW-0489">Methyltransferase</keyword>
<keyword evidence="9" id="KW-1185">Reference proteome</keyword>
<comment type="similarity">
    <text evidence="6">Belongs to the class I-like SAM-binding methyltransferase superfamily. Cation-dependent O-methyltransferase family.</text>
</comment>
<evidence type="ECO:0000256" key="6">
    <source>
        <dbReference type="ARBA" id="ARBA00023453"/>
    </source>
</evidence>
<evidence type="ECO:0000313" key="9">
    <source>
        <dbReference type="Proteomes" id="UP001259832"/>
    </source>
</evidence>
<dbReference type="AlphaFoldDB" id="A0AAD9GUK5"/>
<organism evidence="8 9">
    <name type="scientific">Phytophthora citrophthora</name>
    <dbReference type="NCBI Taxonomy" id="4793"/>
    <lineage>
        <taxon>Eukaryota</taxon>
        <taxon>Sar</taxon>
        <taxon>Stramenopiles</taxon>
        <taxon>Oomycota</taxon>
        <taxon>Peronosporomycetes</taxon>
        <taxon>Peronosporales</taxon>
        <taxon>Peronosporaceae</taxon>
        <taxon>Phytophthora</taxon>
    </lineage>
</organism>
<dbReference type="InterPro" id="IPR002935">
    <property type="entry name" value="SAM_O-MeTrfase"/>
</dbReference>
<evidence type="ECO:0000256" key="3">
    <source>
        <dbReference type="ARBA" id="ARBA00022679"/>
    </source>
</evidence>
<dbReference type="EMBL" id="JASMQC010000006">
    <property type="protein sequence ID" value="KAK1944356.1"/>
    <property type="molecule type" value="Genomic_DNA"/>
</dbReference>
<dbReference type="Pfam" id="PF13578">
    <property type="entry name" value="Methyltransf_24"/>
    <property type="match status" value="1"/>
</dbReference>